<keyword evidence="9" id="KW-1185">Reference proteome</keyword>
<dbReference type="EMBL" id="QGMY01000004">
    <property type="protein sequence ID" value="PWR73029.1"/>
    <property type="molecule type" value="Genomic_DNA"/>
</dbReference>
<evidence type="ECO:0000256" key="2">
    <source>
        <dbReference type="ARBA" id="ARBA00022475"/>
    </source>
</evidence>
<keyword evidence="2" id="KW-1003">Cell membrane</keyword>
<dbReference type="GO" id="GO:0005886">
    <property type="term" value="C:plasma membrane"/>
    <property type="evidence" value="ECO:0007669"/>
    <property type="project" value="UniProtKB-SubCell"/>
</dbReference>
<comment type="caution">
    <text evidence="8">The sequence shown here is derived from an EMBL/GenBank/DDBJ whole genome shotgun (WGS) entry which is preliminary data.</text>
</comment>
<keyword evidence="5 6" id="KW-0472">Membrane</keyword>
<evidence type="ECO:0000256" key="4">
    <source>
        <dbReference type="ARBA" id="ARBA00022989"/>
    </source>
</evidence>
<dbReference type="Pfam" id="PF13190">
    <property type="entry name" value="PDGLE"/>
    <property type="match status" value="1"/>
</dbReference>
<accession>A0A2V2MZX5</accession>
<reference evidence="8 9" key="1">
    <citation type="submission" date="2018-05" db="EMBL/GenBank/DDBJ databases">
        <title>Draft genome of Methanospirillum lacunae Ki8-1.</title>
        <authorList>
            <person name="Dueholm M.S."/>
            <person name="Nielsen P.H."/>
            <person name="Bakmann L.F."/>
            <person name="Otzen D.E."/>
        </authorList>
    </citation>
    <scope>NUCLEOTIDE SEQUENCE [LARGE SCALE GENOMIC DNA]</scope>
    <source>
        <strain evidence="8 9">Ki8-1</strain>
    </source>
</reference>
<comment type="subcellular location">
    <subcellularLocation>
        <location evidence="1">Cell membrane</location>
    </subcellularLocation>
</comment>
<dbReference type="RefSeq" id="WP_109967930.1">
    <property type="nucleotide sequence ID" value="NZ_CP176093.1"/>
</dbReference>
<protein>
    <submittedName>
        <fullName evidence="8">Cobalamin biosynthesis protein CbiN</fullName>
    </submittedName>
</protein>
<evidence type="ECO:0000259" key="7">
    <source>
        <dbReference type="Pfam" id="PF13190"/>
    </source>
</evidence>
<dbReference type="AlphaFoldDB" id="A0A2V2MZX5"/>
<keyword evidence="4 6" id="KW-1133">Transmembrane helix</keyword>
<evidence type="ECO:0000313" key="9">
    <source>
        <dbReference type="Proteomes" id="UP000245657"/>
    </source>
</evidence>
<dbReference type="GeneID" id="97550036"/>
<dbReference type="Proteomes" id="UP000245657">
    <property type="component" value="Unassembled WGS sequence"/>
</dbReference>
<sequence length="115" mass="11883">MMDNKTFLIAGILFALVIGVLAVFLASGDPDGLESTALMVSGQKDLTGSAPEDGDPEVIGTGTFSYSAPMPDYSLGETMGTLGGVISIIVGIFLTLVVVIGATWLVRQGNDRTKS</sequence>
<feature type="transmembrane region" description="Helical" evidence="6">
    <location>
        <begin position="82"/>
        <end position="106"/>
    </location>
</feature>
<evidence type="ECO:0000256" key="1">
    <source>
        <dbReference type="ARBA" id="ARBA00004236"/>
    </source>
</evidence>
<proteinExistence type="predicted"/>
<name>A0A2V2MZX5_9EURY</name>
<evidence type="ECO:0000256" key="3">
    <source>
        <dbReference type="ARBA" id="ARBA00022692"/>
    </source>
</evidence>
<dbReference type="NCBIfam" id="NF004930">
    <property type="entry name" value="PRK06287.1-1"/>
    <property type="match status" value="1"/>
</dbReference>
<dbReference type="OrthoDB" id="142687at2157"/>
<organism evidence="8 9">
    <name type="scientific">Methanospirillum lacunae</name>
    <dbReference type="NCBI Taxonomy" id="668570"/>
    <lineage>
        <taxon>Archaea</taxon>
        <taxon>Methanobacteriati</taxon>
        <taxon>Methanobacteriota</taxon>
        <taxon>Stenosarchaea group</taxon>
        <taxon>Methanomicrobia</taxon>
        <taxon>Methanomicrobiales</taxon>
        <taxon>Methanospirillaceae</taxon>
        <taxon>Methanospirillum</taxon>
    </lineage>
</organism>
<evidence type="ECO:0000256" key="6">
    <source>
        <dbReference type="SAM" id="Phobius"/>
    </source>
</evidence>
<keyword evidence="3 6" id="KW-0812">Transmembrane</keyword>
<feature type="domain" description="PDGLE" evidence="7">
    <location>
        <begin position="5"/>
        <end position="107"/>
    </location>
</feature>
<evidence type="ECO:0000256" key="5">
    <source>
        <dbReference type="ARBA" id="ARBA00023136"/>
    </source>
</evidence>
<dbReference type="InterPro" id="IPR025937">
    <property type="entry name" value="PDGLE_dom"/>
</dbReference>
<gene>
    <name evidence="8" type="ORF">DK846_05450</name>
</gene>
<evidence type="ECO:0000313" key="8">
    <source>
        <dbReference type="EMBL" id="PWR73029.1"/>
    </source>
</evidence>